<sequence>MKKTGGKGAKTDKKLSTAAPNQNVKPASKGVSKAKKKEEEDSTQAGDEFDEWTQPKQLIKPSDQLELTEVELKEEFTRILTANNPHAPNNIVRFSHKDKTFKPLSSVDQLAIHFSMDGNMLHKESDEAKRQLTKQGVAVGSDSEEEDENEEDTTEADTEGKEAEKTEASTAPQTEKKLTNQFNYCERASQTYNNPYRERETQTEPPPRANFSATANQWEIYDAYVEDLRRQEKNKEKETKKANKKDDDKKKKMSQMESQGDDVTRIARPAKIVERMVNQNTYDEYAQ</sequence>
<dbReference type="EMBL" id="CACRXK020004496">
    <property type="protein sequence ID" value="CAB4002961.1"/>
    <property type="molecule type" value="Genomic_DNA"/>
</dbReference>
<evidence type="ECO:0000256" key="8">
    <source>
        <dbReference type="ARBA" id="ARBA00023273"/>
    </source>
</evidence>
<feature type="compositionally biased region" description="Basic and acidic residues" evidence="9">
    <location>
        <begin position="158"/>
        <end position="167"/>
    </location>
</feature>
<keyword evidence="5" id="KW-0493">Microtubule</keyword>
<feature type="region of interest" description="Disordered" evidence="9">
    <location>
        <begin position="229"/>
        <end position="267"/>
    </location>
</feature>
<feature type="compositionally biased region" description="Polar residues" evidence="9">
    <location>
        <begin position="179"/>
        <end position="194"/>
    </location>
</feature>
<dbReference type="AlphaFoldDB" id="A0A7D9E965"/>
<dbReference type="GO" id="GO:0045504">
    <property type="term" value="F:dynein heavy chain binding"/>
    <property type="evidence" value="ECO:0007669"/>
    <property type="project" value="TreeGrafter"/>
</dbReference>
<comment type="subcellular location">
    <subcellularLocation>
        <location evidence="1">Cell projection</location>
        <location evidence="1">Cilium</location>
    </subcellularLocation>
    <subcellularLocation>
        <location evidence="2">Cytoplasm</location>
        <location evidence="2">Cytoskeleton</location>
    </subcellularLocation>
</comment>
<dbReference type="GO" id="GO:0036157">
    <property type="term" value="C:outer dynein arm"/>
    <property type="evidence" value="ECO:0007669"/>
    <property type="project" value="TreeGrafter"/>
</dbReference>
<keyword evidence="4" id="KW-0853">WD repeat</keyword>
<feature type="region of interest" description="Disordered" evidence="9">
    <location>
        <begin position="122"/>
        <end position="216"/>
    </location>
</feature>
<evidence type="ECO:0000256" key="3">
    <source>
        <dbReference type="ARBA" id="ARBA00022490"/>
    </source>
</evidence>
<comment type="caution">
    <text evidence="10">The sequence shown here is derived from an EMBL/GenBank/DDBJ whole genome shotgun (WGS) entry which is preliminary data.</text>
</comment>
<evidence type="ECO:0000256" key="5">
    <source>
        <dbReference type="ARBA" id="ARBA00022701"/>
    </source>
</evidence>
<organism evidence="10 11">
    <name type="scientific">Paramuricea clavata</name>
    <name type="common">Red gorgonian</name>
    <name type="synonym">Violescent sea-whip</name>
    <dbReference type="NCBI Taxonomy" id="317549"/>
    <lineage>
        <taxon>Eukaryota</taxon>
        <taxon>Metazoa</taxon>
        <taxon>Cnidaria</taxon>
        <taxon>Anthozoa</taxon>
        <taxon>Octocorallia</taxon>
        <taxon>Malacalcyonacea</taxon>
        <taxon>Plexauridae</taxon>
        <taxon>Paramuricea</taxon>
    </lineage>
</organism>
<gene>
    <name evidence="10" type="ORF">PACLA_8A003989</name>
</gene>
<evidence type="ECO:0000256" key="6">
    <source>
        <dbReference type="ARBA" id="ARBA00022737"/>
    </source>
</evidence>
<keyword evidence="8" id="KW-0966">Cell projection</keyword>
<dbReference type="PANTHER" id="PTHR12442:SF11">
    <property type="entry name" value="DYNEIN AXONEMAL INTERMEDIATE CHAIN 1"/>
    <property type="match status" value="1"/>
</dbReference>
<dbReference type="InterPro" id="IPR050687">
    <property type="entry name" value="Dynein_IC"/>
</dbReference>
<reference evidence="10" key="1">
    <citation type="submission" date="2020-04" db="EMBL/GenBank/DDBJ databases">
        <authorList>
            <person name="Alioto T."/>
            <person name="Alioto T."/>
            <person name="Gomez Garrido J."/>
        </authorList>
    </citation>
    <scope>NUCLEOTIDE SEQUENCE</scope>
    <source>
        <strain evidence="10">A484AB</strain>
    </source>
</reference>
<evidence type="ECO:0000256" key="1">
    <source>
        <dbReference type="ARBA" id="ARBA00004138"/>
    </source>
</evidence>
<keyword evidence="11" id="KW-1185">Reference proteome</keyword>
<name>A0A7D9E965_PARCT</name>
<feature type="compositionally biased region" description="Acidic residues" evidence="9">
    <location>
        <begin position="142"/>
        <end position="157"/>
    </location>
</feature>
<proteinExistence type="predicted"/>
<dbReference type="GO" id="GO:0045503">
    <property type="term" value="F:dynein light chain binding"/>
    <property type="evidence" value="ECO:0007669"/>
    <property type="project" value="TreeGrafter"/>
</dbReference>
<feature type="compositionally biased region" description="Basic and acidic residues" evidence="9">
    <location>
        <begin position="229"/>
        <end position="250"/>
    </location>
</feature>
<evidence type="ECO:0000256" key="2">
    <source>
        <dbReference type="ARBA" id="ARBA00004245"/>
    </source>
</evidence>
<feature type="non-terminal residue" evidence="10">
    <location>
        <position position="287"/>
    </location>
</feature>
<dbReference type="PANTHER" id="PTHR12442">
    <property type="entry name" value="DYNEIN INTERMEDIATE CHAIN"/>
    <property type="match status" value="1"/>
</dbReference>
<dbReference type="GO" id="GO:0005874">
    <property type="term" value="C:microtubule"/>
    <property type="evidence" value="ECO:0007669"/>
    <property type="project" value="UniProtKB-KW"/>
</dbReference>
<keyword evidence="6" id="KW-0677">Repeat</keyword>
<evidence type="ECO:0000256" key="9">
    <source>
        <dbReference type="SAM" id="MobiDB-lite"/>
    </source>
</evidence>
<evidence type="ECO:0000256" key="7">
    <source>
        <dbReference type="ARBA" id="ARBA00023212"/>
    </source>
</evidence>
<evidence type="ECO:0000313" key="10">
    <source>
        <dbReference type="EMBL" id="CAB4002961.1"/>
    </source>
</evidence>
<keyword evidence="3" id="KW-0963">Cytoplasm</keyword>
<feature type="region of interest" description="Disordered" evidence="9">
    <location>
        <begin position="1"/>
        <end position="62"/>
    </location>
</feature>
<evidence type="ECO:0000313" key="11">
    <source>
        <dbReference type="Proteomes" id="UP001152795"/>
    </source>
</evidence>
<protein>
    <submittedName>
        <fullName evidence="10">Uncharacterized protein</fullName>
    </submittedName>
</protein>
<evidence type="ECO:0000256" key="4">
    <source>
        <dbReference type="ARBA" id="ARBA00022574"/>
    </source>
</evidence>
<dbReference type="Proteomes" id="UP001152795">
    <property type="component" value="Unassembled WGS sequence"/>
</dbReference>
<accession>A0A7D9E965</accession>
<keyword evidence="7" id="KW-0206">Cytoskeleton</keyword>
<dbReference type="GO" id="GO:0003341">
    <property type="term" value="P:cilium movement"/>
    <property type="evidence" value="ECO:0007669"/>
    <property type="project" value="TreeGrafter"/>
</dbReference>
<dbReference type="OrthoDB" id="10261376at2759"/>
<dbReference type="GO" id="GO:0036158">
    <property type="term" value="P:outer dynein arm assembly"/>
    <property type="evidence" value="ECO:0007669"/>
    <property type="project" value="TreeGrafter"/>
</dbReference>